<dbReference type="Proteomes" id="UP000054928">
    <property type="component" value="Unassembled WGS sequence"/>
</dbReference>
<dbReference type="Pfam" id="PF09799">
    <property type="entry name" value="Transmemb_17"/>
    <property type="match status" value="1"/>
</dbReference>
<comment type="subcellular location">
    <subcellularLocation>
        <location evidence="2">Membrane</location>
        <topology evidence="2">Multi-pass membrane protein</topology>
    </subcellularLocation>
    <subcellularLocation>
        <location evidence="1">Nucleus</location>
    </subcellularLocation>
</comment>
<dbReference type="InterPro" id="IPR000781">
    <property type="entry name" value="ERH"/>
</dbReference>
<feature type="transmembrane region" description="Helical" evidence="10">
    <location>
        <begin position="404"/>
        <end position="423"/>
    </location>
</feature>
<feature type="transmembrane region" description="Helical" evidence="10">
    <location>
        <begin position="300"/>
        <end position="320"/>
    </location>
</feature>
<dbReference type="Gene3D" id="3.30.710.10">
    <property type="entry name" value="Potassium Channel Kv1.1, Chain A"/>
    <property type="match status" value="1"/>
</dbReference>
<evidence type="ECO:0000256" key="7">
    <source>
        <dbReference type="ARBA" id="ARBA00022989"/>
    </source>
</evidence>
<feature type="transmembrane region" description="Helical" evidence="10">
    <location>
        <begin position="340"/>
        <end position="359"/>
    </location>
</feature>
<dbReference type="STRING" id="4781.A0A0P1APU3"/>
<dbReference type="Pfam" id="PF01133">
    <property type="entry name" value="ER"/>
    <property type="match status" value="1"/>
</dbReference>
<name>A0A0P1APU3_PLAHL</name>
<dbReference type="GO" id="GO:0006511">
    <property type="term" value="P:ubiquitin-dependent protein catabolic process"/>
    <property type="evidence" value="ECO:0007669"/>
    <property type="project" value="InterPro"/>
</dbReference>
<dbReference type="Pfam" id="PF03931">
    <property type="entry name" value="Skp1_POZ"/>
    <property type="match status" value="1"/>
</dbReference>
<evidence type="ECO:0000256" key="10">
    <source>
        <dbReference type="SAM" id="Phobius"/>
    </source>
</evidence>
<dbReference type="AlphaFoldDB" id="A0A0P1APU3"/>
<evidence type="ECO:0000256" key="2">
    <source>
        <dbReference type="ARBA" id="ARBA00004141"/>
    </source>
</evidence>
<keyword evidence="7 10" id="KW-1133">Transmembrane helix</keyword>
<dbReference type="EMBL" id="CCYD01000667">
    <property type="protein sequence ID" value="CEG43532.1"/>
    <property type="molecule type" value="Genomic_DNA"/>
</dbReference>
<dbReference type="InterPro" id="IPR019184">
    <property type="entry name" value="Uncharacterised_TM-17"/>
</dbReference>
<evidence type="ECO:0000256" key="1">
    <source>
        <dbReference type="ARBA" id="ARBA00004123"/>
    </source>
</evidence>
<dbReference type="PANTHER" id="PTHR12373">
    <property type="entry name" value="ENHANCER OF RUDIMENTARY ERH"/>
    <property type="match status" value="1"/>
</dbReference>
<evidence type="ECO:0000256" key="9">
    <source>
        <dbReference type="ARBA" id="ARBA00023242"/>
    </source>
</evidence>
<comment type="similarity">
    <text evidence="3">Belongs to the E(R) family.</text>
</comment>
<dbReference type="SUPFAM" id="SSF54695">
    <property type="entry name" value="POZ domain"/>
    <property type="match status" value="1"/>
</dbReference>
<evidence type="ECO:0000256" key="6">
    <source>
        <dbReference type="ARBA" id="ARBA00022692"/>
    </source>
</evidence>
<keyword evidence="9" id="KW-0539">Nucleus</keyword>
<dbReference type="OrthoDB" id="7887808at2759"/>
<dbReference type="Gene3D" id="3.30.2260.10">
    <property type="entry name" value="Enhancer of rudimentary"/>
    <property type="match status" value="1"/>
</dbReference>
<dbReference type="InterPro" id="IPR001232">
    <property type="entry name" value="SKP1-like"/>
</dbReference>
<dbReference type="GO" id="GO:0016020">
    <property type="term" value="C:membrane"/>
    <property type="evidence" value="ECO:0007669"/>
    <property type="project" value="UniProtKB-SubCell"/>
</dbReference>
<feature type="transmembrane region" description="Helical" evidence="10">
    <location>
        <begin position="371"/>
        <end position="392"/>
    </location>
</feature>
<proteinExistence type="inferred from homology"/>
<dbReference type="GeneID" id="36408779"/>
<evidence type="ECO:0000256" key="4">
    <source>
        <dbReference type="ARBA" id="ARBA00009993"/>
    </source>
</evidence>
<feature type="domain" description="SKP1 component POZ" evidence="11">
    <location>
        <begin position="183"/>
        <end position="243"/>
    </location>
</feature>
<dbReference type="InterPro" id="IPR035912">
    <property type="entry name" value="EHR_sf"/>
</dbReference>
<organism evidence="12 13">
    <name type="scientific">Plasmopara halstedii</name>
    <name type="common">Downy mildew of sunflower</name>
    <dbReference type="NCBI Taxonomy" id="4781"/>
    <lineage>
        <taxon>Eukaryota</taxon>
        <taxon>Sar</taxon>
        <taxon>Stramenopiles</taxon>
        <taxon>Oomycota</taxon>
        <taxon>Peronosporomycetes</taxon>
        <taxon>Peronosporales</taxon>
        <taxon>Peronosporaceae</taxon>
        <taxon>Plasmopara</taxon>
    </lineage>
</organism>
<evidence type="ECO:0000259" key="11">
    <source>
        <dbReference type="Pfam" id="PF03931"/>
    </source>
</evidence>
<evidence type="ECO:0000313" key="12">
    <source>
        <dbReference type="EMBL" id="CEG43532.1"/>
    </source>
</evidence>
<evidence type="ECO:0000256" key="8">
    <source>
        <dbReference type="ARBA" id="ARBA00023136"/>
    </source>
</evidence>
<reference evidence="13" key="1">
    <citation type="submission" date="2014-09" db="EMBL/GenBank/DDBJ databases">
        <authorList>
            <person name="Sharma Rahul"/>
            <person name="Thines Marco"/>
        </authorList>
    </citation>
    <scope>NUCLEOTIDE SEQUENCE [LARGE SCALE GENOMIC DNA]</scope>
</reference>
<dbReference type="CDD" id="cd18321">
    <property type="entry name" value="BTB_POZ_EloC"/>
    <property type="match status" value="1"/>
</dbReference>
<dbReference type="SMART" id="SM00512">
    <property type="entry name" value="Skp1"/>
    <property type="match status" value="1"/>
</dbReference>
<accession>A0A0P1APU3</accession>
<dbReference type="InterPro" id="IPR016073">
    <property type="entry name" value="Skp1_comp_POZ"/>
</dbReference>
<comment type="similarity">
    <text evidence="4">Belongs to the SKP1 family.</text>
</comment>
<protein>
    <recommendedName>
        <fullName evidence="5">Elongin-C</fullName>
    </recommendedName>
</protein>
<keyword evidence="8 10" id="KW-0472">Membrane</keyword>
<sequence length="458" mass="52417">MAEFRQAKHTIILVQYTRDPNSRTYLDFESVNGGMDGVVKMYEAKLKQLNPNLKNITYDIQDLYTYIDSLTDLSALVLDLETKTYLPCGKEWIKKKVFQVLKNQDISKIQELDKLGSILTISHELVPRRLVQVKELYNYESSKDDFAPSTPVATSNAVAISISLKLIELSVNMEASAETPALDMVKLISAEGHELYISRKCAMVSGTIRAMLSGQFTESKGEITFPDISAPILEKVSQYMYYKTQYSDSTSRLPEFIIEPEIAMDRFRKVLVCLLKKFAYRPFSRQDSMLLARQRRRARLVLQQTIFFEACFGFIFYPLSCLLLRDKLQVLQYHSSFSRALPVFCLIVLIPADIARYYLGTHGNLRSQVYPLTAFMFLSACPLLPGLIYLSLFAEHRIPFDTAAGLYSVFLLVAEIVAGFIVLRDLLRQEAARFLKTRNFNHTKGNEVDDDERARFLH</sequence>
<dbReference type="SUPFAM" id="SSF143875">
    <property type="entry name" value="ERH-like"/>
    <property type="match status" value="1"/>
</dbReference>
<evidence type="ECO:0000256" key="5">
    <source>
        <dbReference type="ARBA" id="ARBA00021347"/>
    </source>
</evidence>
<dbReference type="RefSeq" id="XP_024579901.1">
    <property type="nucleotide sequence ID" value="XM_024729533.1"/>
</dbReference>
<keyword evidence="13" id="KW-1185">Reference proteome</keyword>
<evidence type="ECO:0000256" key="3">
    <source>
        <dbReference type="ARBA" id="ARBA00007491"/>
    </source>
</evidence>
<dbReference type="GO" id="GO:0005634">
    <property type="term" value="C:nucleus"/>
    <property type="evidence" value="ECO:0007669"/>
    <property type="project" value="UniProtKB-SubCell"/>
</dbReference>
<dbReference type="FunFam" id="3.30.710.10:FF:000035">
    <property type="entry name" value="Elongin C transcription elongation factor"/>
    <property type="match status" value="1"/>
</dbReference>
<keyword evidence="6 10" id="KW-0812">Transmembrane</keyword>
<evidence type="ECO:0000313" key="13">
    <source>
        <dbReference type="Proteomes" id="UP000054928"/>
    </source>
</evidence>
<dbReference type="PANTHER" id="PTHR12373:SF0">
    <property type="entry name" value="ENHANCER OF RUDIMENTARY HOMOLOG"/>
    <property type="match status" value="1"/>
</dbReference>
<dbReference type="InterPro" id="IPR011333">
    <property type="entry name" value="SKP1/BTB/POZ_sf"/>
</dbReference>